<keyword evidence="3 6" id="KW-1133">Transmembrane helix</keyword>
<evidence type="ECO:0000256" key="6">
    <source>
        <dbReference type="SAM" id="Phobius"/>
    </source>
</evidence>
<evidence type="ECO:0000313" key="9">
    <source>
        <dbReference type="Proteomes" id="UP000814176"/>
    </source>
</evidence>
<feature type="compositionally biased region" description="Low complexity" evidence="5">
    <location>
        <begin position="203"/>
        <end position="215"/>
    </location>
</feature>
<evidence type="ECO:0000256" key="1">
    <source>
        <dbReference type="ARBA" id="ARBA00004141"/>
    </source>
</evidence>
<dbReference type="PANTHER" id="PTHR16950">
    <property type="entry name" value="ZINC TRANSPORTER SLC39A7 HISTIDINE-RICH MEMBRANE PROTEIN KE4"/>
    <property type="match status" value="1"/>
</dbReference>
<protein>
    <submittedName>
        <fullName evidence="8">Zinc/iron permease</fullName>
    </submittedName>
</protein>
<evidence type="ECO:0000313" key="8">
    <source>
        <dbReference type="EMBL" id="KAH9838549.1"/>
    </source>
</evidence>
<dbReference type="RefSeq" id="XP_047780464.1">
    <property type="nucleotide sequence ID" value="XM_047919201.1"/>
</dbReference>
<organism evidence="8 9">
    <name type="scientific">Rhodofomes roseus</name>
    <dbReference type="NCBI Taxonomy" id="34475"/>
    <lineage>
        <taxon>Eukaryota</taxon>
        <taxon>Fungi</taxon>
        <taxon>Dikarya</taxon>
        <taxon>Basidiomycota</taxon>
        <taxon>Agaricomycotina</taxon>
        <taxon>Agaricomycetes</taxon>
        <taxon>Polyporales</taxon>
        <taxon>Rhodofomes</taxon>
    </lineage>
</organism>
<evidence type="ECO:0000256" key="2">
    <source>
        <dbReference type="ARBA" id="ARBA00022692"/>
    </source>
</evidence>
<dbReference type="GeneID" id="71999933"/>
<keyword evidence="9" id="KW-1185">Reference proteome</keyword>
<feature type="transmembrane region" description="Helical" evidence="6">
    <location>
        <begin position="82"/>
        <end position="102"/>
    </location>
</feature>
<evidence type="ECO:0000256" key="7">
    <source>
        <dbReference type="SAM" id="SignalP"/>
    </source>
</evidence>
<keyword evidence="4 6" id="KW-0472">Membrane</keyword>
<feature type="transmembrane region" description="Helical" evidence="6">
    <location>
        <begin position="312"/>
        <end position="331"/>
    </location>
</feature>
<feature type="transmembrane region" description="Helical" evidence="6">
    <location>
        <begin position="114"/>
        <end position="135"/>
    </location>
</feature>
<comment type="caution">
    <text evidence="8">The sequence shown here is derived from an EMBL/GenBank/DDBJ whole genome shotgun (WGS) entry which is preliminary data.</text>
</comment>
<feature type="signal peptide" evidence="7">
    <location>
        <begin position="1"/>
        <end position="27"/>
    </location>
</feature>
<feature type="transmembrane region" description="Helical" evidence="6">
    <location>
        <begin position="399"/>
        <end position="415"/>
    </location>
</feature>
<feature type="transmembrane region" description="Helical" evidence="6">
    <location>
        <begin position="155"/>
        <end position="171"/>
    </location>
</feature>
<feature type="transmembrane region" description="Helical" evidence="6">
    <location>
        <begin position="365"/>
        <end position="387"/>
    </location>
</feature>
<evidence type="ECO:0000256" key="4">
    <source>
        <dbReference type="ARBA" id="ARBA00023136"/>
    </source>
</evidence>
<evidence type="ECO:0000256" key="5">
    <source>
        <dbReference type="SAM" id="MobiDB-lite"/>
    </source>
</evidence>
<accession>A0ABQ8KK72</accession>
<comment type="subcellular location">
    <subcellularLocation>
        <location evidence="1">Membrane</location>
        <topology evidence="1">Multi-pass membrane protein</topology>
    </subcellularLocation>
</comment>
<dbReference type="EMBL" id="JADCUA010000007">
    <property type="protein sequence ID" value="KAH9838549.1"/>
    <property type="molecule type" value="Genomic_DNA"/>
</dbReference>
<dbReference type="PANTHER" id="PTHR16950:SF16">
    <property type="entry name" value="ZINC TRANSPORTER ZIP13"/>
    <property type="match status" value="1"/>
</dbReference>
<feature type="compositionally biased region" description="Basic and acidic residues" evidence="5">
    <location>
        <begin position="216"/>
        <end position="226"/>
    </location>
</feature>
<dbReference type="InterPro" id="IPR003689">
    <property type="entry name" value="ZIP"/>
</dbReference>
<feature type="region of interest" description="Disordered" evidence="5">
    <location>
        <begin position="181"/>
        <end position="238"/>
    </location>
</feature>
<dbReference type="Pfam" id="PF02535">
    <property type="entry name" value="Zip"/>
    <property type="match status" value="1"/>
</dbReference>
<keyword evidence="7" id="KW-0732">Signal</keyword>
<sequence>MQSLLLQCRRRLVLLTILASLAAGVSSIVADTTKTPLTVLSTEIGQCAPVVQLSELKEELEAAQSPIMRQVFAWLFPFGPGWNSILGTFYISSVPNFILAFIPAQINTNTLNTMTAFATGGLLSDVFLHLVPHSFMGEHQGGGVHFVMVEEKRNILIGLGIFVGFASFFLMEKTLRVLGSGSEDGHAGHSHSHSHGEAKSDGKASGAAKNSASNELRARGSQKDDAAPSEEQELEKAGKQPSKLSAYLNLFGDFVHNITDGLAMAASFYSSPLIGATTTLACFAHEIPHEIADYSILVRSGFTKKQAMQSQFLTAIGAFVGTFMGIAIRNLSASDAVDGEVSDLAAAVRQAAAGILGTTVQLADLVIPFVAGGFMYIGAVAVLPTLLEESSSGKQALREFAAMAFGVVCMFMVAWNE</sequence>
<dbReference type="Proteomes" id="UP000814176">
    <property type="component" value="Unassembled WGS sequence"/>
</dbReference>
<reference evidence="8 9" key="1">
    <citation type="journal article" date="2021" name="Environ. Microbiol.">
        <title>Gene family expansions and transcriptome signatures uncover fungal adaptations to wood decay.</title>
        <authorList>
            <person name="Hage H."/>
            <person name="Miyauchi S."/>
            <person name="Viragh M."/>
            <person name="Drula E."/>
            <person name="Min B."/>
            <person name="Chaduli D."/>
            <person name="Navarro D."/>
            <person name="Favel A."/>
            <person name="Norest M."/>
            <person name="Lesage-Meessen L."/>
            <person name="Balint B."/>
            <person name="Merenyi Z."/>
            <person name="de Eugenio L."/>
            <person name="Morin E."/>
            <person name="Martinez A.T."/>
            <person name="Baldrian P."/>
            <person name="Stursova M."/>
            <person name="Martinez M.J."/>
            <person name="Novotny C."/>
            <person name="Magnuson J.K."/>
            <person name="Spatafora J.W."/>
            <person name="Maurice S."/>
            <person name="Pangilinan J."/>
            <person name="Andreopoulos W."/>
            <person name="LaButti K."/>
            <person name="Hundley H."/>
            <person name="Na H."/>
            <person name="Kuo A."/>
            <person name="Barry K."/>
            <person name="Lipzen A."/>
            <person name="Henrissat B."/>
            <person name="Riley R."/>
            <person name="Ahrendt S."/>
            <person name="Nagy L.G."/>
            <person name="Grigoriev I.V."/>
            <person name="Martin F."/>
            <person name="Rosso M.N."/>
        </authorList>
    </citation>
    <scope>NUCLEOTIDE SEQUENCE [LARGE SCALE GENOMIC DNA]</scope>
    <source>
        <strain evidence="8 9">CIRM-BRFM 1785</strain>
    </source>
</reference>
<name>A0ABQ8KK72_9APHY</name>
<feature type="chain" id="PRO_5046851593" evidence="7">
    <location>
        <begin position="28"/>
        <end position="417"/>
    </location>
</feature>
<proteinExistence type="predicted"/>
<keyword evidence="2 6" id="KW-0812">Transmembrane</keyword>
<evidence type="ECO:0000256" key="3">
    <source>
        <dbReference type="ARBA" id="ARBA00022989"/>
    </source>
</evidence>
<gene>
    <name evidence="8" type="ORF">C8Q71DRAFT_535418</name>
</gene>